<dbReference type="InterPro" id="IPR007423">
    <property type="entry name" value="Sel_put"/>
</dbReference>
<dbReference type="EMBL" id="BAAAYX010000009">
    <property type="protein sequence ID" value="GAA3706562.1"/>
    <property type="molecule type" value="Genomic_DNA"/>
</dbReference>
<dbReference type="Proteomes" id="UP001500051">
    <property type="component" value="Unassembled WGS sequence"/>
</dbReference>
<protein>
    <recommendedName>
        <fullName evidence="4">YbdD/YjiX family protein</fullName>
    </recommendedName>
</protein>
<evidence type="ECO:0000313" key="3">
    <source>
        <dbReference type="Proteomes" id="UP001500051"/>
    </source>
</evidence>
<feature type="compositionally biased region" description="Basic and acidic residues" evidence="1">
    <location>
        <begin position="23"/>
        <end position="34"/>
    </location>
</feature>
<proteinExistence type="predicted"/>
<reference evidence="3" key="1">
    <citation type="journal article" date="2019" name="Int. J. Syst. Evol. Microbiol.">
        <title>The Global Catalogue of Microorganisms (GCM) 10K type strain sequencing project: providing services to taxonomists for standard genome sequencing and annotation.</title>
        <authorList>
            <consortium name="The Broad Institute Genomics Platform"/>
            <consortium name="The Broad Institute Genome Sequencing Center for Infectious Disease"/>
            <person name="Wu L."/>
            <person name="Ma J."/>
        </authorList>
    </citation>
    <scope>NUCLEOTIDE SEQUENCE [LARGE SCALE GENOMIC DNA]</scope>
    <source>
        <strain evidence="3">JCM 16548</strain>
    </source>
</reference>
<name>A0ABP7DJI1_9ACTN</name>
<feature type="region of interest" description="Disordered" evidence="1">
    <location>
        <begin position="16"/>
        <end position="66"/>
    </location>
</feature>
<dbReference type="RefSeq" id="WP_344812737.1">
    <property type="nucleotide sequence ID" value="NZ_BAAAYX010000009.1"/>
</dbReference>
<gene>
    <name evidence="2" type="ORF">GCM10022204_25440</name>
</gene>
<evidence type="ECO:0000256" key="1">
    <source>
        <dbReference type="SAM" id="MobiDB-lite"/>
    </source>
</evidence>
<accession>A0ABP7DJI1</accession>
<organism evidence="2 3">
    <name type="scientific">Microlunatus aurantiacus</name>
    <dbReference type="NCBI Taxonomy" id="446786"/>
    <lineage>
        <taxon>Bacteria</taxon>
        <taxon>Bacillati</taxon>
        <taxon>Actinomycetota</taxon>
        <taxon>Actinomycetes</taxon>
        <taxon>Propionibacteriales</taxon>
        <taxon>Propionibacteriaceae</taxon>
        <taxon>Microlunatus</taxon>
    </lineage>
</organism>
<dbReference type="Pfam" id="PF04328">
    <property type="entry name" value="Sel_put"/>
    <property type="match status" value="1"/>
</dbReference>
<sequence>MSASLRDVPLRGWCTTRAVGRSESGRSESGRSESGRSGVATGDPELRRPETGSSTDRGDGSAPSVAGRAQRIWASLRWYASGVLGGSKYEGYLSWHARHGDGPPLSEKEYWRHRTAHEERHPEGRCC</sequence>
<comment type="caution">
    <text evidence="2">The sequence shown here is derived from an EMBL/GenBank/DDBJ whole genome shotgun (WGS) entry which is preliminary data.</text>
</comment>
<evidence type="ECO:0008006" key="4">
    <source>
        <dbReference type="Google" id="ProtNLM"/>
    </source>
</evidence>
<evidence type="ECO:0000313" key="2">
    <source>
        <dbReference type="EMBL" id="GAA3706562.1"/>
    </source>
</evidence>
<keyword evidence="3" id="KW-1185">Reference proteome</keyword>